<dbReference type="AlphaFoldDB" id="A0A4R6JSS7"/>
<organism evidence="1 2">
    <name type="scientific">Paractinoplanes brasiliensis</name>
    <dbReference type="NCBI Taxonomy" id="52695"/>
    <lineage>
        <taxon>Bacteria</taxon>
        <taxon>Bacillati</taxon>
        <taxon>Actinomycetota</taxon>
        <taxon>Actinomycetes</taxon>
        <taxon>Micromonosporales</taxon>
        <taxon>Micromonosporaceae</taxon>
        <taxon>Paractinoplanes</taxon>
    </lineage>
</organism>
<dbReference type="Proteomes" id="UP000294901">
    <property type="component" value="Unassembled WGS sequence"/>
</dbReference>
<protein>
    <submittedName>
        <fullName evidence="1">Uncharacterized protein</fullName>
    </submittedName>
</protein>
<comment type="caution">
    <text evidence="1">The sequence shown here is derived from an EMBL/GenBank/DDBJ whole genome shotgun (WGS) entry which is preliminary data.</text>
</comment>
<evidence type="ECO:0000313" key="2">
    <source>
        <dbReference type="Proteomes" id="UP000294901"/>
    </source>
</evidence>
<evidence type="ECO:0000313" key="1">
    <source>
        <dbReference type="EMBL" id="TDO39664.1"/>
    </source>
</evidence>
<accession>A0A4R6JSS7</accession>
<keyword evidence="2" id="KW-1185">Reference proteome</keyword>
<reference evidence="1 2" key="1">
    <citation type="submission" date="2019-03" db="EMBL/GenBank/DDBJ databases">
        <title>Sequencing the genomes of 1000 actinobacteria strains.</title>
        <authorList>
            <person name="Klenk H.-P."/>
        </authorList>
    </citation>
    <scope>NUCLEOTIDE SEQUENCE [LARGE SCALE GENOMIC DNA]</scope>
    <source>
        <strain evidence="1 2">DSM 43805</strain>
    </source>
</reference>
<dbReference type="EMBL" id="SNWR01000001">
    <property type="protein sequence ID" value="TDO39664.1"/>
    <property type="molecule type" value="Genomic_DNA"/>
</dbReference>
<proteinExistence type="predicted"/>
<gene>
    <name evidence="1" type="ORF">C8E87_3359</name>
</gene>
<sequence>MRPRSTELGCLLFNGFLVNRFGELTWHGEAEVWPVVVLAGTAGVGVAVRRLQAVLARKRSASTRRGRNACLCEGVARWLTWPWCC</sequence>
<name>A0A4R6JSS7_9ACTN</name>